<sequence>MTNFQYIDEKGFNWGLNVRMKSERTLKFLNESSSLKEERAKARKLSRGIEGFGSFSHRNSSENGVLQQSYLEKYKRSHSQFNEHGNLDENQISHVIQDENSESRNPIKKTTENPYFSDGFGGNIIVEKLESQSSSKENMAPKEDHIGESNPLLGDAKNDSWVMIDAKEEDEEDHPFNNEDNKAKMSLI</sequence>
<reference evidence="2" key="1">
    <citation type="journal article" date="2022" name="Mol. Ecol. Resour.">
        <title>The genomes of chicory, endive, great burdock and yacon provide insights into Asteraceae palaeo-polyploidization history and plant inulin production.</title>
        <authorList>
            <person name="Fan W."/>
            <person name="Wang S."/>
            <person name="Wang H."/>
            <person name="Wang A."/>
            <person name="Jiang F."/>
            <person name="Liu H."/>
            <person name="Zhao H."/>
            <person name="Xu D."/>
            <person name="Zhang Y."/>
        </authorList>
    </citation>
    <scope>NUCLEOTIDE SEQUENCE [LARGE SCALE GENOMIC DNA]</scope>
    <source>
        <strain evidence="2">cv. Punajuju</strain>
    </source>
</reference>
<comment type="caution">
    <text evidence="1">The sequence shown here is derived from an EMBL/GenBank/DDBJ whole genome shotgun (WGS) entry which is preliminary data.</text>
</comment>
<keyword evidence="2" id="KW-1185">Reference proteome</keyword>
<protein>
    <submittedName>
        <fullName evidence="1">Uncharacterized protein</fullName>
    </submittedName>
</protein>
<evidence type="ECO:0000313" key="1">
    <source>
        <dbReference type="EMBL" id="KAI3750056.1"/>
    </source>
</evidence>
<name>A0ACB9DV00_CICIN</name>
<evidence type="ECO:0000313" key="2">
    <source>
        <dbReference type="Proteomes" id="UP001055811"/>
    </source>
</evidence>
<proteinExistence type="predicted"/>
<accession>A0ACB9DV00</accession>
<dbReference type="Proteomes" id="UP001055811">
    <property type="component" value="Linkage Group LG04"/>
</dbReference>
<organism evidence="1 2">
    <name type="scientific">Cichorium intybus</name>
    <name type="common">Chicory</name>
    <dbReference type="NCBI Taxonomy" id="13427"/>
    <lineage>
        <taxon>Eukaryota</taxon>
        <taxon>Viridiplantae</taxon>
        <taxon>Streptophyta</taxon>
        <taxon>Embryophyta</taxon>
        <taxon>Tracheophyta</taxon>
        <taxon>Spermatophyta</taxon>
        <taxon>Magnoliopsida</taxon>
        <taxon>eudicotyledons</taxon>
        <taxon>Gunneridae</taxon>
        <taxon>Pentapetalae</taxon>
        <taxon>asterids</taxon>
        <taxon>campanulids</taxon>
        <taxon>Asterales</taxon>
        <taxon>Asteraceae</taxon>
        <taxon>Cichorioideae</taxon>
        <taxon>Cichorieae</taxon>
        <taxon>Cichoriinae</taxon>
        <taxon>Cichorium</taxon>
    </lineage>
</organism>
<gene>
    <name evidence="1" type="ORF">L2E82_20680</name>
</gene>
<dbReference type="EMBL" id="CM042012">
    <property type="protein sequence ID" value="KAI3750056.1"/>
    <property type="molecule type" value="Genomic_DNA"/>
</dbReference>
<reference evidence="1 2" key="2">
    <citation type="journal article" date="2022" name="Mol. Ecol. Resour.">
        <title>The genomes of chicory, endive, great burdock and yacon provide insights into Asteraceae paleo-polyploidization history and plant inulin production.</title>
        <authorList>
            <person name="Fan W."/>
            <person name="Wang S."/>
            <person name="Wang H."/>
            <person name="Wang A."/>
            <person name="Jiang F."/>
            <person name="Liu H."/>
            <person name="Zhao H."/>
            <person name="Xu D."/>
            <person name="Zhang Y."/>
        </authorList>
    </citation>
    <scope>NUCLEOTIDE SEQUENCE [LARGE SCALE GENOMIC DNA]</scope>
    <source>
        <strain evidence="2">cv. Punajuju</strain>
        <tissue evidence="1">Leaves</tissue>
    </source>
</reference>